<feature type="transmembrane region" description="Helical" evidence="5">
    <location>
        <begin position="403"/>
        <end position="422"/>
    </location>
</feature>
<dbReference type="Pfam" id="PF07690">
    <property type="entry name" value="MFS_1"/>
    <property type="match status" value="1"/>
</dbReference>
<dbReference type="PROSITE" id="PS50850">
    <property type="entry name" value="MFS"/>
    <property type="match status" value="1"/>
</dbReference>
<proteinExistence type="predicted"/>
<dbReference type="GO" id="GO:0016020">
    <property type="term" value="C:membrane"/>
    <property type="evidence" value="ECO:0007669"/>
    <property type="project" value="UniProtKB-SubCell"/>
</dbReference>
<dbReference type="KEGG" id="dan:6493803"/>
<dbReference type="AlphaFoldDB" id="B3MAJ0"/>
<organism evidence="7 8">
    <name type="scientific">Drosophila ananassae</name>
    <name type="common">Fruit fly</name>
    <dbReference type="NCBI Taxonomy" id="7217"/>
    <lineage>
        <taxon>Eukaryota</taxon>
        <taxon>Metazoa</taxon>
        <taxon>Ecdysozoa</taxon>
        <taxon>Arthropoda</taxon>
        <taxon>Hexapoda</taxon>
        <taxon>Insecta</taxon>
        <taxon>Pterygota</taxon>
        <taxon>Neoptera</taxon>
        <taxon>Endopterygota</taxon>
        <taxon>Diptera</taxon>
        <taxon>Brachycera</taxon>
        <taxon>Muscomorpha</taxon>
        <taxon>Ephydroidea</taxon>
        <taxon>Drosophilidae</taxon>
        <taxon>Drosophila</taxon>
        <taxon>Sophophora</taxon>
    </lineage>
</organism>
<evidence type="ECO:0000259" key="6">
    <source>
        <dbReference type="PROSITE" id="PS50850"/>
    </source>
</evidence>
<keyword evidence="8" id="KW-1185">Reference proteome</keyword>
<evidence type="ECO:0000313" key="7">
    <source>
        <dbReference type="EMBL" id="EDV41277.2"/>
    </source>
</evidence>
<accession>B3MAJ0</accession>
<feature type="transmembrane region" description="Helical" evidence="5">
    <location>
        <begin position="490"/>
        <end position="515"/>
    </location>
</feature>
<feature type="transmembrane region" description="Helical" evidence="5">
    <location>
        <begin position="287"/>
        <end position="310"/>
    </location>
</feature>
<dbReference type="Proteomes" id="UP000007801">
    <property type="component" value="Unassembled WGS sequence"/>
</dbReference>
<evidence type="ECO:0000256" key="4">
    <source>
        <dbReference type="ARBA" id="ARBA00023136"/>
    </source>
</evidence>
<feature type="transmembrane region" description="Helical" evidence="5">
    <location>
        <begin position="368"/>
        <end position="391"/>
    </location>
</feature>
<feature type="transmembrane region" description="Helical" evidence="5">
    <location>
        <begin position="198"/>
        <end position="216"/>
    </location>
</feature>
<feature type="transmembrane region" description="Helical" evidence="5">
    <location>
        <begin position="254"/>
        <end position="275"/>
    </location>
</feature>
<dbReference type="InterPro" id="IPR036259">
    <property type="entry name" value="MFS_trans_sf"/>
</dbReference>
<feature type="transmembrane region" description="Helical" evidence="5">
    <location>
        <begin position="459"/>
        <end position="478"/>
    </location>
</feature>
<dbReference type="CDD" id="cd17317">
    <property type="entry name" value="MFS_SLC22"/>
    <property type="match status" value="1"/>
</dbReference>
<dbReference type="GeneID" id="6493803"/>
<dbReference type="GO" id="GO:0022857">
    <property type="term" value="F:transmembrane transporter activity"/>
    <property type="evidence" value="ECO:0007669"/>
    <property type="project" value="InterPro"/>
</dbReference>
<feature type="transmembrane region" description="Helical" evidence="5">
    <location>
        <begin position="429"/>
        <end position="447"/>
    </location>
</feature>
<feature type="transmembrane region" description="Helical" evidence="5">
    <location>
        <begin position="52"/>
        <end position="71"/>
    </location>
</feature>
<name>B3MAJ0_DROAN</name>
<keyword evidence="4 5" id="KW-0472">Membrane</keyword>
<reference evidence="7 8" key="1">
    <citation type="journal article" date="2007" name="Nature">
        <title>Evolution of genes and genomes on the Drosophila phylogeny.</title>
        <authorList>
            <consortium name="Drosophila 12 Genomes Consortium"/>
            <person name="Clark A.G."/>
            <person name="Eisen M.B."/>
            <person name="Smith D.R."/>
            <person name="Bergman C.M."/>
            <person name="Oliver B."/>
            <person name="Markow T.A."/>
            <person name="Kaufman T.C."/>
            <person name="Kellis M."/>
            <person name="Gelbart W."/>
            <person name="Iyer V.N."/>
            <person name="Pollard D.A."/>
            <person name="Sackton T.B."/>
            <person name="Larracuente A.M."/>
            <person name="Singh N.D."/>
            <person name="Abad J.P."/>
            <person name="Abt D.N."/>
            <person name="Adryan B."/>
            <person name="Aguade M."/>
            <person name="Akashi H."/>
            <person name="Anderson W.W."/>
            <person name="Aquadro C.F."/>
            <person name="Ardell D.H."/>
            <person name="Arguello R."/>
            <person name="Artieri C.G."/>
            <person name="Barbash D.A."/>
            <person name="Barker D."/>
            <person name="Barsanti P."/>
            <person name="Batterham P."/>
            <person name="Batzoglou S."/>
            <person name="Begun D."/>
            <person name="Bhutkar A."/>
            <person name="Blanco E."/>
            <person name="Bosak S.A."/>
            <person name="Bradley R.K."/>
            <person name="Brand A.D."/>
            <person name="Brent M.R."/>
            <person name="Brooks A.N."/>
            <person name="Brown R.H."/>
            <person name="Butlin R.K."/>
            <person name="Caggese C."/>
            <person name="Calvi B.R."/>
            <person name="Bernardo de Carvalho A."/>
            <person name="Caspi A."/>
            <person name="Castrezana S."/>
            <person name="Celniker S.E."/>
            <person name="Chang J.L."/>
            <person name="Chapple C."/>
            <person name="Chatterji S."/>
            <person name="Chinwalla A."/>
            <person name="Civetta A."/>
            <person name="Clifton S.W."/>
            <person name="Comeron J.M."/>
            <person name="Costello J.C."/>
            <person name="Coyne J.A."/>
            <person name="Daub J."/>
            <person name="David R.G."/>
            <person name="Delcher A.L."/>
            <person name="Delehaunty K."/>
            <person name="Do C.B."/>
            <person name="Ebling H."/>
            <person name="Edwards K."/>
            <person name="Eickbush T."/>
            <person name="Evans J.D."/>
            <person name="Filipski A."/>
            <person name="Findeiss S."/>
            <person name="Freyhult E."/>
            <person name="Fulton L."/>
            <person name="Fulton R."/>
            <person name="Garcia A.C."/>
            <person name="Gardiner A."/>
            <person name="Garfield D.A."/>
            <person name="Garvin B.E."/>
            <person name="Gibson G."/>
            <person name="Gilbert D."/>
            <person name="Gnerre S."/>
            <person name="Godfrey J."/>
            <person name="Good R."/>
            <person name="Gotea V."/>
            <person name="Gravely B."/>
            <person name="Greenberg A.J."/>
            <person name="Griffiths-Jones S."/>
            <person name="Gross S."/>
            <person name="Guigo R."/>
            <person name="Gustafson E.A."/>
            <person name="Haerty W."/>
            <person name="Hahn M.W."/>
            <person name="Halligan D.L."/>
            <person name="Halpern A.L."/>
            <person name="Halter G.M."/>
            <person name="Han M.V."/>
            <person name="Heger A."/>
            <person name="Hillier L."/>
            <person name="Hinrichs A.S."/>
            <person name="Holmes I."/>
            <person name="Hoskins R.A."/>
            <person name="Hubisz M.J."/>
            <person name="Hultmark D."/>
            <person name="Huntley M.A."/>
            <person name="Jaffe D.B."/>
            <person name="Jagadeeshan S."/>
            <person name="Jeck W.R."/>
            <person name="Johnson J."/>
            <person name="Jones C.D."/>
            <person name="Jordan W.C."/>
            <person name="Karpen G.H."/>
            <person name="Kataoka E."/>
            <person name="Keightley P.D."/>
            <person name="Kheradpour P."/>
            <person name="Kirkness E.F."/>
            <person name="Koerich L.B."/>
            <person name="Kristiansen K."/>
            <person name="Kudrna D."/>
            <person name="Kulathinal R.J."/>
            <person name="Kumar S."/>
            <person name="Kwok R."/>
            <person name="Lander E."/>
            <person name="Langley C.H."/>
            <person name="Lapoint R."/>
            <person name="Lazzaro B.P."/>
            <person name="Lee S.J."/>
            <person name="Levesque L."/>
            <person name="Li R."/>
            <person name="Lin C.F."/>
            <person name="Lin M.F."/>
            <person name="Lindblad-Toh K."/>
            <person name="Llopart A."/>
            <person name="Long M."/>
            <person name="Low L."/>
            <person name="Lozovsky E."/>
            <person name="Lu J."/>
            <person name="Luo M."/>
            <person name="Machado C.A."/>
            <person name="Makalowski W."/>
            <person name="Marzo M."/>
            <person name="Matsuda M."/>
            <person name="Matzkin L."/>
            <person name="McAllister B."/>
            <person name="McBride C.S."/>
            <person name="McKernan B."/>
            <person name="McKernan K."/>
            <person name="Mendez-Lago M."/>
            <person name="Minx P."/>
            <person name="Mollenhauer M.U."/>
            <person name="Montooth K."/>
            <person name="Mount S.M."/>
            <person name="Mu X."/>
            <person name="Myers E."/>
            <person name="Negre B."/>
            <person name="Newfeld S."/>
            <person name="Nielsen R."/>
            <person name="Noor M.A."/>
            <person name="O'Grady P."/>
            <person name="Pachter L."/>
            <person name="Papaceit M."/>
            <person name="Parisi M.J."/>
            <person name="Parisi M."/>
            <person name="Parts L."/>
            <person name="Pedersen J.S."/>
            <person name="Pesole G."/>
            <person name="Phillippy A.M."/>
            <person name="Ponting C.P."/>
            <person name="Pop M."/>
            <person name="Porcelli D."/>
            <person name="Powell J.R."/>
            <person name="Prohaska S."/>
            <person name="Pruitt K."/>
            <person name="Puig M."/>
            <person name="Quesneville H."/>
            <person name="Ram K.R."/>
            <person name="Rand D."/>
            <person name="Rasmussen M.D."/>
            <person name="Reed L.K."/>
            <person name="Reenan R."/>
            <person name="Reily A."/>
            <person name="Remington K.A."/>
            <person name="Rieger T.T."/>
            <person name="Ritchie M.G."/>
            <person name="Robin C."/>
            <person name="Rogers Y.H."/>
            <person name="Rohde C."/>
            <person name="Rozas J."/>
            <person name="Rubenfield M.J."/>
            <person name="Ruiz A."/>
            <person name="Russo S."/>
            <person name="Salzberg S.L."/>
            <person name="Sanchez-Gracia A."/>
            <person name="Saranga D.J."/>
            <person name="Sato H."/>
            <person name="Schaeffer S.W."/>
            <person name="Schatz M.C."/>
            <person name="Schlenke T."/>
            <person name="Schwartz R."/>
            <person name="Segarra C."/>
            <person name="Singh R.S."/>
            <person name="Sirot L."/>
            <person name="Sirota M."/>
            <person name="Sisneros N.B."/>
            <person name="Smith C.D."/>
            <person name="Smith T.F."/>
            <person name="Spieth J."/>
            <person name="Stage D.E."/>
            <person name="Stark A."/>
            <person name="Stephan W."/>
            <person name="Strausberg R.L."/>
            <person name="Strempel S."/>
            <person name="Sturgill D."/>
            <person name="Sutton G."/>
            <person name="Sutton G.G."/>
            <person name="Tao W."/>
            <person name="Teichmann S."/>
            <person name="Tobari Y.N."/>
            <person name="Tomimura Y."/>
            <person name="Tsolas J.M."/>
            <person name="Valente V.L."/>
            <person name="Venter E."/>
            <person name="Venter J.C."/>
            <person name="Vicario S."/>
            <person name="Vieira F.G."/>
            <person name="Vilella A.J."/>
            <person name="Villasante A."/>
            <person name="Walenz B."/>
            <person name="Wang J."/>
            <person name="Wasserman M."/>
            <person name="Watts T."/>
            <person name="Wilson D."/>
            <person name="Wilson R.K."/>
            <person name="Wing R.A."/>
            <person name="Wolfner M.F."/>
            <person name="Wong A."/>
            <person name="Wong G.K."/>
            <person name="Wu C.I."/>
            <person name="Wu G."/>
            <person name="Yamamoto D."/>
            <person name="Yang H.P."/>
            <person name="Yang S.P."/>
            <person name="Yorke J.A."/>
            <person name="Yoshida K."/>
            <person name="Zdobnov E."/>
            <person name="Zhang P."/>
            <person name="Zhang Y."/>
            <person name="Zimin A.V."/>
            <person name="Baldwin J."/>
            <person name="Abdouelleil A."/>
            <person name="Abdulkadir J."/>
            <person name="Abebe A."/>
            <person name="Abera B."/>
            <person name="Abreu J."/>
            <person name="Acer S.C."/>
            <person name="Aftuck L."/>
            <person name="Alexander A."/>
            <person name="An P."/>
            <person name="Anderson E."/>
            <person name="Anderson S."/>
            <person name="Arachi H."/>
            <person name="Azer M."/>
            <person name="Bachantsang P."/>
            <person name="Barry A."/>
            <person name="Bayul T."/>
            <person name="Berlin A."/>
            <person name="Bessette D."/>
            <person name="Bloom T."/>
            <person name="Blye J."/>
            <person name="Boguslavskiy L."/>
            <person name="Bonnet C."/>
            <person name="Boukhgalter B."/>
            <person name="Bourzgui I."/>
            <person name="Brown A."/>
            <person name="Cahill P."/>
            <person name="Channer S."/>
            <person name="Cheshatsang Y."/>
            <person name="Chuda L."/>
            <person name="Citroen M."/>
            <person name="Collymore A."/>
            <person name="Cooke P."/>
            <person name="Costello M."/>
            <person name="D'Aco K."/>
            <person name="Daza R."/>
            <person name="De Haan G."/>
            <person name="DeGray S."/>
            <person name="DeMaso C."/>
            <person name="Dhargay N."/>
            <person name="Dooley K."/>
            <person name="Dooley E."/>
            <person name="Doricent M."/>
            <person name="Dorje P."/>
            <person name="Dorjee K."/>
            <person name="Dupes A."/>
            <person name="Elong R."/>
            <person name="Falk J."/>
            <person name="Farina A."/>
            <person name="Faro S."/>
            <person name="Ferguson D."/>
            <person name="Fisher S."/>
            <person name="Foley C.D."/>
            <person name="Franke A."/>
            <person name="Friedrich D."/>
            <person name="Gadbois L."/>
            <person name="Gearin G."/>
            <person name="Gearin C.R."/>
            <person name="Giannoukos G."/>
            <person name="Goode T."/>
            <person name="Graham J."/>
            <person name="Grandbois E."/>
            <person name="Grewal S."/>
            <person name="Gyaltsen K."/>
            <person name="Hafez N."/>
            <person name="Hagos B."/>
            <person name="Hall J."/>
            <person name="Henson C."/>
            <person name="Hollinger A."/>
            <person name="Honan T."/>
            <person name="Huard M.D."/>
            <person name="Hughes L."/>
            <person name="Hurhula B."/>
            <person name="Husby M.E."/>
            <person name="Kamat A."/>
            <person name="Kanga B."/>
            <person name="Kashin S."/>
            <person name="Khazanovich D."/>
            <person name="Kisner P."/>
            <person name="Lance K."/>
            <person name="Lara M."/>
            <person name="Lee W."/>
            <person name="Lennon N."/>
            <person name="Letendre F."/>
            <person name="LeVine R."/>
            <person name="Lipovsky A."/>
            <person name="Liu X."/>
            <person name="Liu J."/>
            <person name="Liu S."/>
            <person name="Lokyitsang T."/>
            <person name="Lokyitsang Y."/>
            <person name="Lubonja R."/>
            <person name="Lui A."/>
            <person name="MacDonald P."/>
            <person name="Magnisalis V."/>
            <person name="Maru K."/>
            <person name="Matthews C."/>
            <person name="McCusker W."/>
            <person name="McDonough S."/>
            <person name="Mehta T."/>
            <person name="Meldrim J."/>
            <person name="Meneus L."/>
            <person name="Mihai O."/>
            <person name="Mihalev A."/>
            <person name="Mihova T."/>
            <person name="Mittelman R."/>
            <person name="Mlenga V."/>
            <person name="Montmayeur A."/>
            <person name="Mulrain L."/>
            <person name="Navidi A."/>
            <person name="Naylor J."/>
            <person name="Negash T."/>
            <person name="Nguyen T."/>
            <person name="Nguyen N."/>
            <person name="Nicol R."/>
            <person name="Norbu C."/>
            <person name="Norbu N."/>
            <person name="Novod N."/>
            <person name="O'Neill B."/>
            <person name="Osman S."/>
            <person name="Markiewicz E."/>
            <person name="Oyono O.L."/>
            <person name="Patti C."/>
            <person name="Phunkhang P."/>
            <person name="Pierre F."/>
            <person name="Priest M."/>
            <person name="Raghuraman S."/>
            <person name="Rege F."/>
            <person name="Reyes R."/>
            <person name="Rise C."/>
            <person name="Rogov P."/>
            <person name="Ross K."/>
            <person name="Ryan E."/>
            <person name="Settipalli S."/>
            <person name="Shea T."/>
            <person name="Sherpa N."/>
            <person name="Shi L."/>
            <person name="Shih D."/>
            <person name="Sparrow T."/>
            <person name="Spaulding J."/>
            <person name="Stalker J."/>
            <person name="Stange-Thomann N."/>
            <person name="Stavropoulos S."/>
            <person name="Stone C."/>
            <person name="Strader C."/>
            <person name="Tesfaye S."/>
            <person name="Thomson T."/>
            <person name="Thoulutsang Y."/>
            <person name="Thoulutsang D."/>
            <person name="Topham K."/>
            <person name="Topping I."/>
            <person name="Tsamla T."/>
            <person name="Vassiliev H."/>
            <person name="Vo A."/>
            <person name="Wangchuk T."/>
            <person name="Wangdi T."/>
            <person name="Weiand M."/>
            <person name="Wilkinson J."/>
            <person name="Wilson A."/>
            <person name="Yadav S."/>
            <person name="Young G."/>
            <person name="Yu Q."/>
            <person name="Zembek L."/>
            <person name="Zhong D."/>
            <person name="Zimmer A."/>
            <person name="Zwirko Z."/>
            <person name="Jaffe D.B."/>
            <person name="Alvarez P."/>
            <person name="Brockman W."/>
            <person name="Butler J."/>
            <person name="Chin C."/>
            <person name="Gnerre S."/>
            <person name="Grabherr M."/>
            <person name="Kleber M."/>
            <person name="Mauceli E."/>
            <person name="MacCallum I."/>
        </authorList>
    </citation>
    <scope>NUCLEOTIDE SEQUENCE [LARGE SCALE GENOMIC DNA]</scope>
    <source>
        <strain evidence="8">Tucson 14024-0371.13</strain>
    </source>
</reference>
<evidence type="ECO:0000256" key="3">
    <source>
        <dbReference type="ARBA" id="ARBA00022989"/>
    </source>
</evidence>
<keyword evidence="2 5" id="KW-0812">Transmembrane</keyword>
<feature type="transmembrane region" description="Helical" evidence="5">
    <location>
        <begin position="222"/>
        <end position="245"/>
    </location>
</feature>
<feature type="transmembrane region" description="Helical" evidence="5">
    <location>
        <begin position="521"/>
        <end position="538"/>
    </location>
</feature>
<dbReference type="Gene3D" id="1.20.1250.20">
    <property type="entry name" value="MFS general substrate transporter like domains"/>
    <property type="match status" value="1"/>
</dbReference>
<dbReference type="PROSITE" id="PS00216">
    <property type="entry name" value="SUGAR_TRANSPORT_1"/>
    <property type="match status" value="1"/>
</dbReference>
<dbReference type="HOGENOM" id="CLU_001265_33_4_1"/>
<dbReference type="OrthoDB" id="2261376at2759"/>
<gene>
    <name evidence="7" type="primary">Dana\GF10936</name>
    <name evidence="7" type="synonym">dana_GLEANR_10895</name>
    <name evidence="7" type="ORF">GF10936</name>
</gene>
<dbReference type="STRING" id="7217.B3MAJ0"/>
<dbReference type="InterPro" id="IPR020846">
    <property type="entry name" value="MFS_dom"/>
</dbReference>
<comment type="subcellular location">
    <subcellularLocation>
        <location evidence="1">Membrane</location>
        <topology evidence="1">Multi-pass membrane protein</topology>
    </subcellularLocation>
</comment>
<dbReference type="SUPFAM" id="SSF103473">
    <property type="entry name" value="MFS general substrate transporter"/>
    <property type="match status" value="1"/>
</dbReference>
<dbReference type="InterPro" id="IPR005829">
    <property type="entry name" value="Sugar_transporter_CS"/>
</dbReference>
<keyword evidence="3 5" id="KW-1133">Transmembrane helix</keyword>
<feature type="domain" description="Major facilitator superfamily (MFS) profile" evidence="6">
    <location>
        <begin position="79"/>
        <end position="542"/>
    </location>
</feature>
<evidence type="ECO:0000256" key="1">
    <source>
        <dbReference type="ARBA" id="ARBA00004141"/>
    </source>
</evidence>
<dbReference type="eggNOG" id="KOG0255">
    <property type="taxonomic scope" value="Eukaryota"/>
</dbReference>
<dbReference type="InterPro" id="IPR011701">
    <property type="entry name" value="MFS"/>
</dbReference>
<dbReference type="PANTHER" id="PTHR24064">
    <property type="entry name" value="SOLUTE CARRIER FAMILY 22 MEMBER"/>
    <property type="match status" value="1"/>
</dbReference>
<protein>
    <recommendedName>
        <fullName evidence="6">Major facilitator superfamily (MFS) profile domain-containing protein</fullName>
    </recommendedName>
</protein>
<evidence type="ECO:0000256" key="5">
    <source>
        <dbReference type="SAM" id="Phobius"/>
    </source>
</evidence>
<dbReference type="InParanoid" id="B3MAJ0"/>
<dbReference type="EMBL" id="CH902618">
    <property type="protein sequence ID" value="EDV41277.2"/>
    <property type="molecule type" value="Genomic_DNA"/>
</dbReference>
<sequence>MLKLQPKLEVVQEKPESGPEAKDSFQNATQDSQLDSIIVQIGQFGRFQISNYLLLCLPIICNAFYSISYVFTAGQVPHRCNITQCDSLETGYDEPFLNFTTPHRHGTWDQCEHYAVMLDGDWGNEAECNASWFDVGQRVSCDAGFKLQSDESTIASEFGIYCSDQWKLSMVGTVNNIGQFVGIPLGGYLSDRYGRKSILVLAGVLSSFAGLARSHAPDYYSFLGLEFLDMAVGSTLFPTAFLLAVELVGPKRRVIAATMISLTYGLAEAGLGYLASYLLDWRVLLRVLYMPALLHLIFICLLPESVRWLLSQSMEQEAKETLRRVARVNRRSLSEQQLNDLVRSNRQVEAQSSAPGGHYTVRQIAQALGWRIALCCFVWFTHTFICLGLSLNADQLSGSKFENFSITGLMQLPGILMATTLMHRVGRRWALSFSLFSCASLLLAAAATDEVYPLTSSLLYFLAKMTSTGSFMIVYFFTSEIFPTNCRNSLLSFCSSVGRFGSMLAPHTPLLIVYYQYAPHLLFALFGFICSSLVLIFPETTNKVLPTTLEEARALDRSMPREKVCKSAA</sequence>
<evidence type="ECO:0000256" key="2">
    <source>
        <dbReference type="ARBA" id="ARBA00022692"/>
    </source>
</evidence>
<evidence type="ECO:0000313" key="8">
    <source>
        <dbReference type="Proteomes" id="UP000007801"/>
    </source>
</evidence>